<dbReference type="EMBL" id="MFAT01000067">
    <property type="protein sequence ID" value="OGD85471.1"/>
    <property type="molecule type" value="Genomic_DNA"/>
</dbReference>
<sequence>MNQIKIGVVLSNKMQKTIVVKIIMRKKHPLYKKIITKSKNIKARDELGVQVGQKVKIIETKPISRDVHFKTLEVIK</sequence>
<dbReference type="PANTHER" id="PTHR10744:SF1">
    <property type="entry name" value="SMALL RIBOSOMAL SUBUNIT PROTEIN US17M"/>
    <property type="match status" value="1"/>
</dbReference>
<keyword evidence="2 4" id="KW-0689">Ribosomal protein</keyword>
<dbReference type="SUPFAM" id="SSF50249">
    <property type="entry name" value="Nucleic acid-binding proteins"/>
    <property type="match status" value="1"/>
</dbReference>
<accession>A0A1F5G0S5</accession>
<keyword evidence="3" id="KW-0687">Ribonucleoprotein</keyword>
<dbReference type="Pfam" id="PF00366">
    <property type="entry name" value="Ribosomal_S17"/>
    <property type="match status" value="1"/>
</dbReference>
<dbReference type="GO" id="GO:0006412">
    <property type="term" value="P:translation"/>
    <property type="evidence" value="ECO:0007669"/>
    <property type="project" value="InterPro"/>
</dbReference>
<comment type="caution">
    <text evidence="4">The sequence shown here is derived from an EMBL/GenBank/DDBJ whole genome shotgun (WGS) entry which is preliminary data.</text>
</comment>
<dbReference type="PRINTS" id="PR00973">
    <property type="entry name" value="RIBOSOMALS17"/>
</dbReference>
<gene>
    <name evidence="4" type="ORF">A2164_01195</name>
</gene>
<dbReference type="Proteomes" id="UP000176317">
    <property type="component" value="Unassembled WGS sequence"/>
</dbReference>
<dbReference type="InterPro" id="IPR000266">
    <property type="entry name" value="Ribosomal_uS17"/>
</dbReference>
<evidence type="ECO:0000256" key="2">
    <source>
        <dbReference type="ARBA" id="ARBA00022980"/>
    </source>
</evidence>
<dbReference type="GO" id="GO:0003735">
    <property type="term" value="F:structural constituent of ribosome"/>
    <property type="evidence" value="ECO:0007669"/>
    <property type="project" value="InterPro"/>
</dbReference>
<evidence type="ECO:0000256" key="1">
    <source>
        <dbReference type="ARBA" id="ARBA00010254"/>
    </source>
</evidence>
<dbReference type="GO" id="GO:0022627">
    <property type="term" value="C:cytosolic small ribosomal subunit"/>
    <property type="evidence" value="ECO:0007669"/>
    <property type="project" value="TreeGrafter"/>
</dbReference>
<protein>
    <submittedName>
        <fullName evidence="4">30S ribosomal protein S17</fullName>
    </submittedName>
</protein>
<comment type="similarity">
    <text evidence="1">Belongs to the universal ribosomal protein uS17 family.</text>
</comment>
<dbReference type="CDD" id="cd00364">
    <property type="entry name" value="Ribosomal_uS17"/>
    <property type="match status" value="1"/>
</dbReference>
<dbReference type="NCBIfam" id="NF004123">
    <property type="entry name" value="PRK05610.1"/>
    <property type="match status" value="1"/>
</dbReference>
<evidence type="ECO:0000313" key="5">
    <source>
        <dbReference type="Proteomes" id="UP000176317"/>
    </source>
</evidence>
<organism evidence="4 5">
    <name type="scientific">Candidatus Curtissbacteria bacterium RBG_13_35_7</name>
    <dbReference type="NCBI Taxonomy" id="1797705"/>
    <lineage>
        <taxon>Bacteria</taxon>
        <taxon>Candidatus Curtissiibacteriota</taxon>
    </lineage>
</organism>
<reference evidence="4 5" key="1">
    <citation type="journal article" date="2016" name="Nat. Commun.">
        <title>Thousands of microbial genomes shed light on interconnected biogeochemical processes in an aquifer system.</title>
        <authorList>
            <person name="Anantharaman K."/>
            <person name="Brown C.T."/>
            <person name="Hug L.A."/>
            <person name="Sharon I."/>
            <person name="Castelle C.J."/>
            <person name="Probst A.J."/>
            <person name="Thomas B.C."/>
            <person name="Singh A."/>
            <person name="Wilkins M.J."/>
            <person name="Karaoz U."/>
            <person name="Brodie E.L."/>
            <person name="Williams K.H."/>
            <person name="Hubbard S.S."/>
            <person name="Banfield J.F."/>
        </authorList>
    </citation>
    <scope>NUCLEOTIDE SEQUENCE [LARGE SCALE GENOMIC DNA]</scope>
</reference>
<proteinExistence type="inferred from homology"/>
<dbReference type="PANTHER" id="PTHR10744">
    <property type="entry name" value="40S RIBOSOMAL PROTEIN S11 FAMILY MEMBER"/>
    <property type="match status" value="1"/>
</dbReference>
<dbReference type="Gene3D" id="2.40.50.140">
    <property type="entry name" value="Nucleic acid-binding proteins"/>
    <property type="match status" value="1"/>
</dbReference>
<evidence type="ECO:0000313" key="4">
    <source>
        <dbReference type="EMBL" id="OGD85471.1"/>
    </source>
</evidence>
<name>A0A1F5G0S5_9BACT</name>
<dbReference type="InterPro" id="IPR012340">
    <property type="entry name" value="NA-bd_OB-fold"/>
</dbReference>
<evidence type="ECO:0000256" key="3">
    <source>
        <dbReference type="ARBA" id="ARBA00023274"/>
    </source>
</evidence>
<dbReference type="AlphaFoldDB" id="A0A1F5G0S5"/>